<gene>
    <name evidence="2" type="ORF">G3M70_03050</name>
</gene>
<accession>A0A7T0FYV9</accession>
<evidence type="ECO:0000256" key="1">
    <source>
        <dbReference type="SAM" id="MobiDB-lite"/>
    </source>
</evidence>
<proteinExistence type="predicted"/>
<dbReference type="Proteomes" id="UP000594688">
    <property type="component" value="Chromosome"/>
</dbReference>
<dbReference type="KEGG" id="nli:G3M70_03050"/>
<evidence type="ECO:0000313" key="2">
    <source>
        <dbReference type="EMBL" id="QPJ60920.1"/>
    </source>
</evidence>
<dbReference type="AlphaFoldDB" id="A0A7T0FYV9"/>
<reference evidence="2 3" key="1">
    <citation type="submission" date="2020-02" db="EMBL/GenBank/DDBJ databases">
        <title>Genomic and physiological characterization of two novel Nitrospinaceae genera.</title>
        <authorList>
            <person name="Mueller A.J."/>
            <person name="Jung M.-Y."/>
            <person name="Strachan C.R."/>
            <person name="Herbold C.W."/>
            <person name="Kirkegaard R.H."/>
            <person name="Daims H."/>
        </authorList>
    </citation>
    <scope>NUCLEOTIDE SEQUENCE [LARGE SCALE GENOMIC DNA]</scope>
    <source>
        <strain evidence="2">EB</strain>
    </source>
</reference>
<feature type="region of interest" description="Disordered" evidence="1">
    <location>
        <begin position="1"/>
        <end position="25"/>
    </location>
</feature>
<evidence type="ECO:0000313" key="3">
    <source>
        <dbReference type="Proteomes" id="UP000594688"/>
    </source>
</evidence>
<sequence length="167" mass="17864">MVDPIGEILKISPKPPVSGDSKPSTFSVADLTESLKGDEVSLNSDSLLEAIRSETSGLANDLPGLVQQALIAPQADAAVQQEPLNSLLFRLQNPLESILGSVDDVPEDLIVNIEKELESFKLVFPKVQNSDLLLPLLNKDGASDRLQSLIGGLTNQVDSLIGNLRNI</sequence>
<name>A0A7T0FYV9_9BACT</name>
<organism evidence="2 3">
    <name type="scientific">Candidatus Nitronauta litoralis</name>
    <dbReference type="NCBI Taxonomy" id="2705533"/>
    <lineage>
        <taxon>Bacteria</taxon>
        <taxon>Pseudomonadati</taxon>
        <taxon>Nitrospinota/Tectimicrobiota group</taxon>
        <taxon>Nitrospinota</taxon>
        <taxon>Nitrospinia</taxon>
        <taxon>Nitrospinales</taxon>
        <taxon>Nitrospinaceae</taxon>
        <taxon>Candidatus Nitronauta</taxon>
    </lineage>
</organism>
<dbReference type="EMBL" id="CP048685">
    <property type="protein sequence ID" value="QPJ60920.1"/>
    <property type="molecule type" value="Genomic_DNA"/>
</dbReference>
<protein>
    <submittedName>
        <fullName evidence="2">Uncharacterized protein</fullName>
    </submittedName>
</protein>